<comment type="caution">
    <text evidence="5">The sequence shown here is derived from an EMBL/GenBank/DDBJ whole genome shotgun (WGS) entry which is preliminary data.</text>
</comment>
<evidence type="ECO:0000313" key="6">
    <source>
        <dbReference type="Proteomes" id="UP001201163"/>
    </source>
</evidence>
<dbReference type="PANTHER" id="PTHR44129">
    <property type="entry name" value="WD REPEAT-CONTAINING PROTEIN POP1"/>
    <property type="match status" value="1"/>
</dbReference>
<evidence type="ECO:0000256" key="1">
    <source>
        <dbReference type="ARBA" id="ARBA00022574"/>
    </source>
</evidence>
<name>A0AAD4Q8M5_9AGAM</name>
<dbReference type="InterPro" id="IPR001680">
    <property type="entry name" value="WD40_rpt"/>
</dbReference>
<reference evidence="5" key="1">
    <citation type="submission" date="2022-01" db="EMBL/GenBank/DDBJ databases">
        <title>Comparative genomics reveals a dynamic genome evolution in the ectomycorrhizal milk-cap (Lactarius) mushrooms.</title>
        <authorList>
            <consortium name="DOE Joint Genome Institute"/>
            <person name="Lebreton A."/>
            <person name="Tang N."/>
            <person name="Kuo A."/>
            <person name="LaButti K."/>
            <person name="Drula E."/>
            <person name="Barry K."/>
            <person name="Clum A."/>
            <person name="Lipzen A."/>
            <person name="Mousain D."/>
            <person name="Ng V."/>
            <person name="Wang R."/>
            <person name="Wang X."/>
            <person name="Dai Y."/>
            <person name="Henrissat B."/>
            <person name="Grigoriev I.V."/>
            <person name="Guerin-Laguette A."/>
            <person name="Yu F."/>
            <person name="Martin F.M."/>
        </authorList>
    </citation>
    <scope>NUCLEOTIDE SEQUENCE</scope>
    <source>
        <strain evidence="5">QP</strain>
    </source>
</reference>
<evidence type="ECO:0000313" key="5">
    <source>
        <dbReference type="EMBL" id="KAH8981029.1"/>
    </source>
</evidence>
<dbReference type="Pfam" id="PF00400">
    <property type="entry name" value="WD40"/>
    <property type="match status" value="1"/>
</dbReference>
<gene>
    <name evidence="5" type="ORF">EDB92DRAFT_1820399</name>
    <name evidence="4" type="ORF">EDB92DRAFT_1821105</name>
</gene>
<dbReference type="Proteomes" id="UP001201163">
    <property type="component" value="Unassembled WGS sequence"/>
</dbReference>
<dbReference type="SUPFAM" id="SSF50978">
    <property type="entry name" value="WD40 repeat-like"/>
    <property type="match status" value="1"/>
</dbReference>
<sequence length="371" mass="39894">MVLQFHGKYQLSSAHDDAITCVAFSGGGDYIASGGLDRKLQIFSLADGRLHYSVVTPSPIKSLIWLPGPEQMLVCACNSGILINVTIFAGDTMNFTYFRADNHTIDFMAVDPSADYLATGAGVDVRIWKGDRRHDWQGRGRLTSPKKSADDVDVYVILTGLHWYSGANGTGDGNIKLITTYRHHGIQLWDVEQMAIVQSISMPSPIFGSSLSPNGLLISTAKLGGYDLYSLDSGIVAHTYSHGLPSIDDKYPATFLPRGIAFCAATADGTVTLWDVKQGDRLQSVQHLPGVTIHAIAVYAAEKSGTIFLATASRDEVRVWCAISGGRNSALESLVWVTFAETVTGAVPSASVLVDQCYRLGDGVCAVQVKT</sequence>
<evidence type="ECO:0000256" key="2">
    <source>
        <dbReference type="ARBA" id="ARBA00022737"/>
    </source>
</evidence>
<dbReference type="InterPro" id="IPR036322">
    <property type="entry name" value="WD40_repeat_dom_sf"/>
</dbReference>
<dbReference type="SMART" id="SM00320">
    <property type="entry name" value="WD40"/>
    <property type="match status" value="5"/>
</dbReference>
<dbReference type="Gene3D" id="2.130.10.10">
    <property type="entry name" value="YVTN repeat-like/Quinoprotein amine dehydrogenase"/>
    <property type="match status" value="2"/>
</dbReference>
<proteinExistence type="predicted"/>
<dbReference type="EMBL" id="JAKELL010000125">
    <property type="protein sequence ID" value="KAH8981029.1"/>
    <property type="molecule type" value="Genomic_DNA"/>
</dbReference>
<dbReference type="InterPro" id="IPR050349">
    <property type="entry name" value="WD_LIS1/nudF_dynein_reg"/>
</dbReference>
<feature type="repeat" description="WD" evidence="3">
    <location>
        <begin position="255"/>
        <end position="284"/>
    </location>
</feature>
<evidence type="ECO:0000256" key="3">
    <source>
        <dbReference type="PROSITE-ProRule" id="PRU00221"/>
    </source>
</evidence>
<keyword evidence="1 3" id="KW-0853">WD repeat</keyword>
<keyword evidence="2" id="KW-0677">Repeat</keyword>
<accession>A0AAD4Q8M5</accession>
<dbReference type="EMBL" id="JAKELL010000179">
    <property type="protein sequence ID" value="KAH8979271.1"/>
    <property type="molecule type" value="Genomic_DNA"/>
</dbReference>
<evidence type="ECO:0000313" key="4">
    <source>
        <dbReference type="EMBL" id="KAH8979271.1"/>
    </source>
</evidence>
<dbReference type="InterPro" id="IPR015943">
    <property type="entry name" value="WD40/YVTN_repeat-like_dom_sf"/>
</dbReference>
<organism evidence="5 6">
    <name type="scientific">Lactarius akahatsu</name>
    <dbReference type="NCBI Taxonomy" id="416441"/>
    <lineage>
        <taxon>Eukaryota</taxon>
        <taxon>Fungi</taxon>
        <taxon>Dikarya</taxon>
        <taxon>Basidiomycota</taxon>
        <taxon>Agaricomycotina</taxon>
        <taxon>Agaricomycetes</taxon>
        <taxon>Russulales</taxon>
        <taxon>Russulaceae</taxon>
        <taxon>Lactarius</taxon>
    </lineage>
</organism>
<protein>
    <submittedName>
        <fullName evidence="5">WD40-repeat-containing domain protein</fullName>
    </submittedName>
</protein>
<feature type="repeat" description="WD" evidence="3">
    <location>
        <begin position="12"/>
        <end position="53"/>
    </location>
</feature>
<dbReference type="PROSITE" id="PS50082">
    <property type="entry name" value="WD_REPEATS_2"/>
    <property type="match status" value="2"/>
</dbReference>
<dbReference type="AlphaFoldDB" id="A0AAD4Q8M5"/>
<keyword evidence="6" id="KW-1185">Reference proteome</keyword>